<protein>
    <submittedName>
        <fullName evidence="2">Uncharacterized protein</fullName>
    </submittedName>
</protein>
<name>A0A3D3R3D8_9PLAN</name>
<sequence length="66" mass="7381">MQNISARCGSKREHDHETTEQYGTVPAVGIYCGPVKNTGGWRHSVQDGAVDDTDWMNFELLKQLTT</sequence>
<accession>A0A3D3R3D8</accession>
<dbReference type="Proteomes" id="UP000263642">
    <property type="component" value="Unassembled WGS sequence"/>
</dbReference>
<dbReference type="AlphaFoldDB" id="A0A3D3R3D8"/>
<evidence type="ECO:0000256" key="1">
    <source>
        <dbReference type="SAM" id="MobiDB-lite"/>
    </source>
</evidence>
<organism evidence="2 3">
    <name type="scientific">Gimesia maris</name>
    <dbReference type="NCBI Taxonomy" id="122"/>
    <lineage>
        <taxon>Bacteria</taxon>
        <taxon>Pseudomonadati</taxon>
        <taxon>Planctomycetota</taxon>
        <taxon>Planctomycetia</taxon>
        <taxon>Planctomycetales</taxon>
        <taxon>Planctomycetaceae</taxon>
        <taxon>Gimesia</taxon>
    </lineage>
</organism>
<feature type="compositionally biased region" description="Basic and acidic residues" evidence="1">
    <location>
        <begin position="10"/>
        <end position="19"/>
    </location>
</feature>
<evidence type="ECO:0000313" key="3">
    <source>
        <dbReference type="Proteomes" id="UP000263642"/>
    </source>
</evidence>
<gene>
    <name evidence="2" type="ORF">DIT97_05435</name>
</gene>
<dbReference type="RefSeq" id="WP_154935062.1">
    <property type="nucleotide sequence ID" value="NZ_CP036341.1"/>
</dbReference>
<reference evidence="2 3" key="1">
    <citation type="journal article" date="2018" name="Nat. Biotechnol.">
        <title>A standardized bacterial taxonomy based on genome phylogeny substantially revises the tree of life.</title>
        <authorList>
            <person name="Parks D.H."/>
            <person name="Chuvochina M."/>
            <person name="Waite D.W."/>
            <person name="Rinke C."/>
            <person name="Skarshewski A."/>
            <person name="Chaumeil P.A."/>
            <person name="Hugenholtz P."/>
        </authorList>
    </citation>
    <scope>NUCLEOTIDE SEQUENCE [LARGE SCALE GENOMIC DNA]</scope>
    <source>
        <strain evidence="2">UBA9375</strain>
    </source>
</reference>
<dbReference type="EMBL" id="DQAY01000035">
    <property type="protein sequence ID" value="HCO22517.1"/>
    <property type="molecule type" value="Genomic_DNA"/>
</dbReference>
<comment type="caution">
    <text evidence="2">The sequence shown here is derived from an EMBL/GenBank/DDBJ whole genome shotgun (WGS) entry which is preliminary data.</text>
</comment>
<feature type="region of interest" description="Disordered" evidence="1">
    <location>
        <begin position="1"/>
        <end position="20"/>
    </location>
</feature>
<proteinExistence type="predicted"/>
<evidence type="ECO:0000313" key="2">
    <source>
        <dbReference type="EMBL" id="HCO22517.1"/>
    </source>
</evidence>